<dbReference type="Gene3D" id="3.90.25.10">
    <property type="entry name" value="UDP-galactose 4-epimerase, domain 1"/>
    <property type="match status" value="1"/>
</dbReference>
<dbReference type="Gene3D" id="3.40.50.720">
    <property type="entry name" value="NAD(P)-binding Rossmann-like Domain"/>
    <property type="match status" value="1"/>
</dbReference>
<dbReference type="PANTHER" id="PTHR43162">
    <property type="match status" value="1"/>
</dbReference>
<evidence type="ECO:0000259" key="1">
    <source>
        <dbReference type="Pfam" id="PF13460"/>
    </source>
</evidence>
<dbReference type="InterPro" id="IPR036291">
    <property type="entry name" value="NAD(P)-bd_dom_sf"/>
</dbReference>
<dbReference type="Pfam" id="PF13460">
    <property type="entry name" value="NAD_binding_10"/>
    <property type="match status" value="1"/>
</dbReference>
<proteinExistence type="predicted"/>
<comment type="caution">
    <text evidence="2">The sequence shown here is derived from an EMBL/GenBank/DDBJ whole genome shotgun (WGS) entry which is preliminary data.</text>
</comment>
<keyword evidence="3" id="KW-1185">Reference proteome</keyword>
<feature type="domain" description="NAD(P)-binding" evidence="1">
    <location>
        <begin position="8"/>
        <end position="140"/>
    </location>
</feature>
<dbReference type="InterPro" id="IPR016040">
    <property type="entry name" value="NAD(P)-bd_dom"/>
</dbReference>
<reference evidence="2 3" key="1">
    <citation type="submission" date="2020-07" db="EMBL/GenBank/DDBJ databases">
        <title>Sequencing the genomes of 1000 actinobacteria strains.</title>
        <authorList>
            <person name="Klenk H.-P."/>
        </authorList>
    </citation>
    <scope>NUCLEOTIDE SEQUENCE [LARGE SCALE GENOMIC DNA]</scope>
    <source>
        <strain evidence="2 3">DSM 15475</strain>
    </source>
</reference>
<organism evidence="2 3">
    <name type="scientific">Nesterenkonia xinjiangensis</name>
    <dbReference type="NCBI Taxonomy" id="225327"/>
    <lineage>
        <taxon>Bacteria</taxon>
        <taxon>Bacillati</taxon>
        <taxon>Actinomycetota</taxon>
        <taxon>Actinomycetes</taxon>
        <taxon>Micrococcales</taxon>
        <taxon>Micrococcaceae</taxon>
        <taxon>Nesterenkonia</taxon>
    </lineage>
</organism>
<dbReference type="InterPro" id="IPR051604">
    <property type="entry name" value="Ergot_Alk_Oxidoreductase"/>
</dbReference>
<dbReference type="PANTHER" id="PTHR43162:SF1">
    <property type="entry name" value="PRESTALK A DIFFERENTIATION PROTEIN A"/>
    <property type="match status" value="1"/>
</dbReference>
<dbReference type="RefSeq" id="WP_179542006.1">
    <property type="nucleotide sequence ID" value="NZ_BAAALL010000005.1"/>
</dbReference>
<dbReference type="EMBL" id="JACCFY010000001">
    <property type="protein sequence ID" value="NYJ78701.1"/>
    <property type="molecule type" value="Genomic_DNA"/>
</dbReference>
<dbReference type="SUPFAM" id="SSF51735">
    <property type="entry name" value="NAD(P)-binding Rossmann-fold domains"/>
    <property type="match status" value="1"/>
</dbReference>
<dbReference type="AlphaFoldDB" id="A0A7Z0GMH5"/>
<gene>
    <name evidence="2" type="ORF">HNR09_002112</name>
</gene>
<sequence length="276" mass="29466">MSRYLITGATGNTGAPLVSELLRRGENVVAAHRRATSPADTAAVTFDWYDPSTHDRALEDVDAMYLVPPPLDPEPQTVMIPFLKLAREHGVRRVVLLGASIVPSGGPAIGQVHAALPELAIEWSVVRPTWFMQNFTGEHRHADSVREDGVITTATGEGKVGFVDVRDIAAVAAVALVSSAPPPEDLVVTGPETLSFSDVASLLSTTLDRTVSHRPLTPSRLIDHLGDSTPAAAATVFAQLDSLIATGAEDYTKTTVQDLTGRPPRTLQDLLREVNT</sequence>
<evidence type="ECO:0000313" key="2">
    <source>
        <dbReference type="EMBL" id="NYJ78701.1"/>
    </source>
</evidence>
<evidence type="ECO:0000313" key="3">
    <source>
        <dbReference type="Proteomes" id="UP000535437"/>
    </source>
</evidence>
<dbReference type="Proteomes" id="UP000535437">
    <property type="component" value="Unassembled WGS sequence"/>
</dbReference>
<protein>
    <submittedName>
        <fullName evidence="2">Uncharacterized protein YbjT (DUF2867 family)</fullName>
    </submittedName>
</protein>
<name>A0A7Z0GMH5_9MICC</name>
<accession>A0A7Z0GMH5</accession>